<name>A0ABS8UK39_DATST</name>
<dbReference type="PANTHER" id="PTHR10133">
    <property type="entry name" value="DNA POLYMERASE I"/>
    <property type="match status" value="1"/>
</dbReference>
<dbReference type="Gene3D" id="1.10.3380.20">
    <property type="match status" value="1"/>
</dbReference>
<evidence type="ECO:0000313" key="3">
    <source>
        <dbReference type="Proteomes" id="UP000823775"/>
    </source>
</evidence>
<dbReference type="PANTHER" id="PTHR10133:SF62">
    <property type="entry name" value="DNA POLYMERASE THETA"/>
    <property type="match status" value="1"/>
</dbReference>
<dbReference type="Pfam" id="PF25453">
    <property type="entry name" value="DUF7898"/>
    <property type="match status" value="1"/>
</dbReference>
<evidence type="ECO:0000313" key="2">
    <source>
        <dbReference type="EMBL" id="MCD9558470.1"/>
    </source>
</evidence>
<sequence length="123" mass="13862">MHWSCKGHGSGYTRKCWKVCFHGFCFCERELGWHDLEGLVSKFQNRVSFGVRAEIVELTTIPFVKGSRARALYKAGFRTPEAIAEASVPEIVKVLFESSSWADQGSAQRRIQLGVAKKIKNVI</sequence>
<protein>
    <recommendedName>
        <fullName evidence="1">DUF7898 domain-containing protein</fullName>
    </recommendedName>
</protein>
<evidence type="ECO:0000259" key="1">
    <source>
        <dbReference type="Pfam" id="PF25453"/>
    </source>
</evidence>
<comment type="caution">
    <text evidence="2">The sequence shown here is derived from an EMBL/GenBank/DDBJ whole genome shotgun (WGS) entry which is preliminary data.</text>
</comment>
<dbReference type="InterPro" id="IPR002298">
    <property type="entry name" value="DNA_polymerase_A"/>
</dbReference>
<feature type="domain" description="DUF7898" evidence="1">
    <location>
        <begin position="53"/>
        <end position="100"/>
    </location>
</feature>
<dbReference type="EMBL" id="JACEIK010002016">
    <property type="protein sequence ID" value="MCD9558470.1"/>
    <property type="molecule type" value="Genomic_DNA"/>
</dbReference>
<dbReference type="InterPro" id="IPR057220">
    <property type="entry name" value="DUF7898"/>
</dbReference>
<organism evidence="2 3">
    <name type="scientific">Datura stramonium</name>
    <name type="common">Jimsonweed</name>
    <name type="synonym">Common thornapple</name>
    <dbReference type="NCBI Taxonomy" id="4076"/>
    <lineage>
        <taxon>Eukaryota</taxon>
        <taxon>Viridiplantae</taxon>
        <taxon>Streptophyta</taxon>
        <taxon>Embryophyta</taxon>
        <taxon>Tracheophyta</taxon>
        <taxon>Spermatophyta</taxon>
        <taxon>Magnoliopsida</taxon>
        <taxon>eudicotyledons</taxon>
        <taxon>Gunneridae</taxon>
        <taxon>Pentapetalae</taxon>
        <taxon>asterids</taxon>
        <taxon>lamiids</taxon>
        <taxon>Solanales</taxon>
        <taxon>Solanaceae</taxon>
        <taxon>Solanoideae</taxon>
        <taxon>Datureae</taxon>
        <taxon>Datura</taxon>
    </lineage>
</organism>
<gene>
    <name evidence="2" type="ORF">HAX54_015856</name>
</gene>
<dbReference type="Proteomes" id="UP000823775">
    <property type="component" value="Unassembled WGS sequence"/>
</dbReference>
<reference evidence="2 3" key="1">
    <citation type="journal article" date="2021" name="BMC Genomics">
        <title>Datura genome reveals duplications of psychoactive alkaloid biosynthetic genes and high mutation rate following tissue culture.</title>
        <authorList>
            <person name="Rajewski A."/>
            <person name="Carter-House D."/>
            <person name="Stajich J."/>
            <person name="Litt A."/>
        </authorList>
    </citation>
    <scope>NUCLEOTIDE SEQUENCE [LARGE SCALE GENOMIC DNA]</scope>
    <source>
        <strain evidence="2">AR-01</strain>
    </source>
</reference>
<proteinExistence type="predicted"/>
<dbReference type="SUPFAM" id="SSF158702">
    <property type="entry name" value="Sec63 N-terminal domain-like"/>
    <property type="match status" value="1"/>
</dbReference>
<keyword evidence="3" id="KW-1185">Reference proteome</keyword>
<accession>A0ABS8UK39</accession>